<dbReference type="Proteomes" id="UP000050969">
    <property type="component" value="Unassembled WGS sequence"/>
</dbReference>
<protein>
    <submittedName>
        <fullName evidence="1">Uncharacterized protein</fullName>
    </submittedName>
</protein>
<proteinExistence type="predicted"/>
<dbReference type="STRING" id="1293598.IV56_GL001112"/>
<dbReference type="OrthoDB" id="2242465at2"/>
<accession>A0A0R2N0L3</accession>
<comment type="caution">
    <text evidence="1">The sequence shown here is derived from an EMBL/GenBank/DDBJ whole genome shotgun (WGS) entry which is preliminary data.</text>
</comment>
<dbReference type="PATRIC" id="fig|1293598.4.peg.1174"/>
<reference evidence="1 2" key="1">
    <citation type="journal article" date="2015" name="Genome Announc.">
        <title>Expanding the biotechnology potential of lactobacilli through comparative genomics of 213 strains and associated genera.</title>
        <authorList>
            <person name="Sun Z."/>
            <person name="Harris H.M."/>
            <person name="McCann A."/>
            <person name="Guo C."/>
            <person name="Argimon S."/>
            <person name="Zhang W."/>
            <person name="Yang X."/>
            <person name="Jeffery I.B."/>
            <person name="Cooney J.C."/>
            <person name="Kagawa T.F."/>
            <person name="Liu W."/>
            <person name="Song Y."/>
            <person name="Salvetti E."/>
            <person name="Wrobel A."/>
            <person name="Rasinkangas P."/>
            <person name="Parkhill J."/>
            <person name="Rea M.C."/>
            <person name="O'Sullivan O."/>
            <person name="Ritari J."/>
            <person name="Douillard F.P."/>
            <person name="Paul Ross R."/>
            <person name="Yang R."/>
            <person name="Briner A.E."/>
            <person name="Felis G.E."/>
            <person name="de Vos W.M."/>
            <person name="Barrangou R."/>
            <person name="Klaenhammer T.R."/>
            <person name="Caufield P.W."/>
            <person name="Cui Y."/>
            <person name="Zhang H."/>
            <person name="O'Toole P.W."/>
        </authorList>
    </citation>
    <scope>NUCLEOTIDE SEQUENCE [LARGE SCALE GENOMIC DNA]</scope>
    <source>
        <strain evidence="1 2">DSM 24301</strain>
    </source>
</reference>
<gene>
    <name evidence="1" type="ORF">IV56_GL001112</name>
</gene>
<evidence type="ECO:0000313" key="1">
    <source>
        <dbReference type="EMBL" id="KRO16522.1"/>
    </source>
</evidence>
<evidence type="ECO:0000313" key="2">
    <source>
        <dbReference type="Proteomes" id="UP000050969"/>
    </source>
</evidence>
<organism evidence="1 2">
    <name type="scientific">Lacticaseibacillus saniviri JCM 17471 = DSM 24301</name>
    <dbReference type="NCBI Taxonomy" id="1293598"/>
    <lineage>
        <taxon>Bacteria</taxon>
        <taxon>Bacillati</taxon>
        <taxon>Bacillota</taxon>
        <taxon>Bacilli</taxon>
        <taxon>Lactobacillales</taxon>
        <taxon>Lactobacillaceae</taxon>
        <taxon>Lacticaseibacillus</taxon>
    </lineage>
</organism>
<dbReference type="AlphaFoldDB" id="A0A0R2N0L3"/>
<sequence>MTFVEILDQMRANRKIRQDKVTMQAVMDHKQAELIAYAFNDPQHMPGLKKAYPFLDKLVDDEPHEEIPEWKLEQAEFLSQAMRVKAAVQRKKEAGDHV</sequence>
<dbReference type="RefSeq" id="WP_054777543.1">
    <property type="nucleotide sequence ID" value="NZ_JQCE01000037.1"/>
</dbReference>
<keyword evidence="2" id="KW-1185">Reference proteome</keyword>
<dbReference type="EMBL" id="JQCE01000037">
    <property type="protein sequence ID" value="KRO16522.1"/>
    <property type="molecule type" value="Genomic_DNA"/>
</dbReference>
<name>A0A0R2N0L3_9LACO</name>